<comment type="caution">
    <text evidence="1">The sequence shown here is derived from an EMBL/GenBank/DDBJ whole genome shotgun (WGS) entry which is preliminary data.</text>
</comment>
<organism evidence="1 2">
    <name type="scientific">Dechloromonas denitrificans</name>
    <dbReference type="NCBI Taxonomy" id="281362"/>
    <lineage>
        <taxon>Bacteria</taxon>
        <taxon>Pseudomonadati</taxon>
        <taxon>Pseudomonadota</taxon>
        <taxon>Betaproteobacteria</taxon>
        <taxon>Rhodocyclales</taxon>
        <taxon>Azonexaceae</taxon>
        <taxon>Dechloromonas</taxon>
    </lineage>
</organism>
<evidence type="ECO:0008006" key="3">
    <source>
        <dbReference type="Google" id="ProtNLM"/>
    </source>
</evidence>
<evidence type="ECO:0000313" key="1">
    <source>
        <dbReference type="EMBL" id="KXB29235.1"/>
    </source>
</evidence>
<accession>A0A133XE71</accession>
<gene>
    <name evidence="1" type="ORF">AT959_18810</name>
</gene>
<name>A0A133XE71_9RHOO</name>
<dbReference type="AlphaFoldDB" id="A0A133XE71"/>
<proteinExistence type="predicted"/>
<dbReference type="EMBL" id="LODL01000039">
    <property type="protein sequence ID" value="KXB29235.1"/>
    <property type="molecule type" value="Genomic_DNA"/>
</dbReference>
<dbReference type="Proteomes" id="UP000070186">
    <property type="component" value="Unassembled WGS sequence"/>
</dbReference>
<sequence>MIVETAKSCTNRPRISKTFIFCQLGDPMLRTNLNRLPNLNARLNQWVESPFVYRCLRIDWAIERLITQGLPLKLWRIRRLANIRDFSEALQTYAIAQVIRYS</sequence>
<evidence type="ECO:0000313" key="2">
    <source>
        <dbReference type="Proteomes" id="UP000070186"/>
    </source>
</evidence>
<keyword evidence="2" id="KW-1185">Reference proteome</keyword>
<reference evidence="1 2" key="1">
    <citation type="submission" date="2015-12" db="EMBL/GenBank/DDBJ databases">
        <title>Nitrous oxide reduction kinetics distinguish bacteria harboring typical versus atypical NosZ.</title>
        <authorList>
            <person name="Yoon S."/>
            <person name="Nissen S."/>
            <person name="Park D."/>
            <person name="Sanford R.A."/>
            <person name="Loeffler F.E."/>
        </authorList>
    </citation>
    <scope>NUCLEOTIDE SEQUENCE [LARGE SCALE GENOMIC DNA]</scope>
    <source>
        <strain evidence="1 2">ATCC BAA-841</strain>
    </source>
</reference>
<protein>
    <recommendedName>
        <fullName evidence="3">Transposase DDE domain-containing protein</fullName>
    </recommendedName>
</protein>